<feature type="transmembrane region" description="Helical" evidence="1">
    <location>
        <begin position="307"/>
        <end position="330"/>
    </location>
</feature>
<feature type="transmembrane region" description="Helical" evidence="1">
    <location>
        <begin position="63"/>
        <end position="83"/>
    </location>
</feature>
<dbReference type="EMBL" id="QYZD01000005">
    <property type="protein sequence ID" value="RJG24773.1"/>
    <property type="molecule type" value="Genomic_DNA"/>
</dbReference>
<keyword evidence="1" id="KW-1133">Transmembrane helix</keyword>
<protein>
    <submittedName>
        <fullName evidence="2">Uncharacterized protein</fullName>
    </submittedName>
</protein>
<sequence>MNKNRTFLLKIVNFVVSLIIAINLHGLLKLPLLSILFITIALTVFSEFLISRVSVDYKVKFKVPTILLAICLSLLFTSIFSVAHLQNLNETKNVAVEITPLPEKNINSKSNEVWVKKISVDGKELDLLSMDHNGDWHFKNNMLLHNSSKIDDALKWNLNVSGEVGIQFVSHDWSGKVKVGINNTEQVIDLYNEHQTTVSVSEQNKIRWVSVFNLEAALVFIMLLYLFYKILVFIQYQMSGSPKFVWFEKVVLYSLPSMISICFYWIVYFPGLMSADSINQWGQFTSFNFNNNHPVIHTLFNWLVTRIWLSPAMVVLFQVVFLLAALGLGMATLERIGVKKGYILLASVVTALLPSNAMIPISLWKDVPYSTALLFLTIFLIWSSFQMISLNKFKWQFCLSLILVLVGTLRHNGILPMIGVILVFIWLYRKDLKIVRNIIVMVALGMFFVTYPLNALLNVKPTEDWFKISANVHQLAAAISADFPFTEDEKRILNNIYPLEEWKSHYYPYSSDPLIYHSGIDKEQLQLHTGDILKIWFHVLRQDPMILIEHQFKLTSIIWEIVQPIDSFTYTTQRGIDPNDLGLESNTSTQSYRESVNKFLEITEDRKINWLLWRGGIQLYIIVFGMIVFLYRKKSLLFLSTLPALLNTAGLMLTTPAQHLRYVYCNILIAPIILLCCIYLIGKHRKESNN</sequence>
<evidence type="ECO:0000256" key="1">
    <source>
        <dbReference type="SAM" id="Phobius"/>
    </source>
</evidence>
<evidence type="ECO:0000313" key="2">
    <source>
        <dbReference type="EMBL" id="RJG24773.1"/>
    </source>
</evidence>
<keyword evidence="1" id="KW-0472">Membrane</keyword>
<accession>A0A3A3GJV0</accession>
<comment type="caution">
    <text evidence="2">The sequence shown here is derived from an EMBL/GenBank/DDBJ whole genome shotgun (WGS) entry which is preliminary data.</text>
</comment>
<dbReference type="OrthoDB" id="2137478at2"/>
<dbReference type="AlphaFoldDB" id="A0A3A3GJV0"/>
<feature type="transmembrane region" description="Helical" evidence="1">
    <location>
        <begin position="611"/>
        <end position="631"/>
    </location>
</feature>
<feature type="transmembrane region" description="Helical" evidence="1">
    <location>
        <begin position="434"/>
        <end position="457"/>
    </location>
</feature>
<proteinExistence type="predicted"/>
<dbReference type="Proteomes" id="UP000266177">
    <property type="component" value="Unassembled WGS sequence"/>
</dbReference>
<name>A0A3A3GJV0_PANTH</name>
<dbReference type="RefSeq" id="WP_119792463.1">
    <property type="nucleotide sequence ID" value="NZ_QYZD01000005.1"/>
</dbReference>
<feature type="transmembrane region" description="Helical" evidence="1">
    <location>
        <begin position="367"/>
        <end position="385"/>
    </location>
</feature>
<evidence type="ECO:0000313" key="3">
    <source>
        <dbReference type="Proteomes" id="UP000266177"/>
    </source>
</evidence>
<feature type="transmembrane region" description="Helical" evidence="1">
    <location>
        <begin position="217"/>
        <end position="238"/>
    </location>
</feature>
<feature type="transmembrane region" description="Helical" evidence="1">
    <location>
        <begin position="662"/>
        <end position="682"/>
    </location>
</feature>
<gene>
    <name evidence="2" type="ORF">DQX05_07950</name>
</gene>
<keyword evidence="1" id="KW-0812">Transmembrane</keyword>
<feature type="transmembrane region" description="Helical" evidence="1">
    <location>
        <begin position="342"/>
        <end position="361"/>
    </location>
</feature>
<feature type="transmembrane region" description="Helical" evidence="1">
    <location>
        <begin position="32"/>
        <end position="51"/>
    </location>
</feature>
<feature type="transmembrane region" description="Helical" evidence="1">
    <location>
        <begin position="7"/>
        <end position="26"/>
    </location>
</feature>
<feature type="transmembrane region" description="Helical" evidence="1">
    <location>
        <begin position="250"/>
        <end position="267"/>
    </location>
</feature>
<reference evidence="2 3" key="1">
    <citation type="submission" date="2018-09" db="EMBL/GenBank/DDBJ databases">
        <title>Paenibacillus SK2017-BO5.</title>
        <authorList>
            <person name="Piskunova J.V."/>
            <person name="Dubiley S.A."/>
            <person name="Severinov K.V."/>
        </authorList>
    </citation>
    <scope>NUCLEOTIDE SEQUENCE [LARGE SCALE GENOMIC DNA]</scope>
    <source>
        <strain evidence="2 3">BO5</strain>
    </source>
</reference>
<organism evidence="2 3">
    <name type="scientific">Paenibacillus thiaminolyticus</name>
    <name type="common">Bacillus thiaminolyticus</name>
    <dbReference type="NCBI Taxonomy" id="49283"/>
    <lineage>
        <taxon>Bacteria</taxon>
        <taxon>Bacillati</taxon>
        <taxon>Bacillota</taxon>
        <taxon>Bacilli</taxon>
        <taxon>Bacillales</taxon>
        <taxon>Paenibacillaceae</taxon>
        <taxon>Paenibacillus</taxon>
    </lineage>
</organism>
<feature type="transmembrane region" description="Helical" evidence="1">
    <location>
        <begin position="397"/>
        <end position="428"/>
    </location>
</feature>